<proteinExistence type="predicted"/>
<evidence type="ECO:0000313" key="3">
    <source>
        <dbReference type="Proteomes" id="UP000194761"/>
    </source>
</evidence>
<feature type="non-terminal residue" evidence="2">
    <location>
        <position position="64"/>
    </location>
</feature>
<organism evidence="2 3">
    <name type="scientific">Streptosporangium minutum</name>
    <dbReference type="NCBI Taxonomy" id="569862"/>
    <lineage>
        <taxon>Bacteria</taxon>
        <taxon>Bacillati</taxon>
        <taxon>Actinomycetota</taxon>
        <taxon>Actinomycetes</taxon>
        <taxon>Streptosporangiales</taxon>
        <taxon>Streptosporangiaceae</taxon>
        <taxon>Streptosporangium</taxon>
    </lineage>
</organism>
<gene>
    <name evidence="2" type="ORF">CA984_42930</name>
</gene>
<sequence>MTESWDARARVRAEGPTEGPTEGGTVTLTLAPSVEASFAWEDGPAVPLPSGGDGAGVALAPGAG</sequence>
<protein>
    <submittedName>
        <fullName evidence="2">Uncharacterized protein</fullName>
    </submittedName>
</protein>
<comment type="caution">
    <text evidence="2">The sequence shown here is derived from an EMBL/GenBank/DDBJ whole genome shotgun (WGS) entry which is preliminary data.</text>
</comment>
<feature type="compositionally biased region" description="Low complexity" evidence="1">
    <location>
        <begin position="16"/>
        <end position="25"/>
    </location>
</feature>
<keyword evidence="3" id="KW-1185">Reference proteome</keyword>
<evidence type="ECO:0000313" key="2">
    <source>
        <dbReference type="EMBL" id="OUC79307.1"/>
    </source>
</evidence>
<dbReference type="Proteomes" id="UP000194761">
    <property type="component" value="Unassembled WGS sequence"/>
</dbReference>
<name>A0A2C9ZJ62_9ACTN</name>
<feature type="region of interest" description="Disordered" evidence="1">
    <location>
        <begin position="1"/>
        <end position="25"/>
    </location>
</feature>
<evidence type="ECO:0000256" key="1">
    <source>
        <dbReference type="SAM" id="MobiDB-lite"/>
    </source>
</evidence>
<dbReference type="AlphaFoldDB" id="A0A2C9ZJ62"/>
<dbReference type="EMBL" id="NGFP01000420">
    <property type="protein sequence ID" value="OUC79307.1"/>
    <property type="molecule type" value="Genomic_DNA"/>
</dbReference>
<reference evidence="2 3" key="1">
    <citation type="submission" date="2017-05" db="EMBL/GenBank/DDBJ databases">
        <title>Biotechnological potential of actinobacteria isolated from South African environments.</title>
        <authorList>
            <person name="Le Roes-Hill M."/>
            <person name="Prins A."/>
            <person name="Durrell K.A."/>
        </authorList>
    </citation>
    <scope>NUCLEOTIDE SEQUENCE [LARGE SCALE GENOMIC DNA]</scope>
    <source>
        <strain evidence="2">M26</strain>
    </source>
</reference>
<accession>A0A2C9ZJ62</accession>
<feature type="compositionally biased region" description="Basic and acidic residues" evidence="1">
    <location>
        <begin position="1"/>
        <end position="15"/>
    </location>
</feature>